<sequence length="236" mass="25731">MGSTLSSIVGTQSQSENQKEAQDALNSLVLIARNRQDMFYDHITSPNFDPKTIPINKILHKQQYFRCGVARGASVVDDIKDSLSAFVNGDTANGLNKIANSCFNALFGTYSANQSQKTVYAITTGTLGGVARIDITKNVVVASVVISSAKIDDLDFNDVTTIVQTVYSASTTQELVKIRDQIWEAVQRSRKDKEKEPLSNGDWANKGGPANVLDGIDQDVFDRLNGGVHSETPDHY</sequence>
<dbReference type="STRING" id="27342.A0A0H2RJU7"/>
<evidence type="ECO:0000256" key="1">
    <source>
        <dbReference type="SAM" id="MobiDB-lite"/>
    </source>
</evidence>
<evidence type="ECO:0000313" key="2">
    <source>
        <dbReference type="EMBL" id="KLO12265.1"/>
    </source>
</evidence>
<dbReference type="Proteomes" id="UP000053477">
    <property type="component" value="Unassembled WGS sequence"/>
</dbReference>
<dbReference type="EMBL" id="KQ085981">
    <property type="protein sequence ID" value="KLO12265.1"/>
    <property type="molecule type" value="Genomic_DNA"/>
</dbReference>
<organism evidence="2 3">
    <name type="scientific">Schizopora paradoxa</name>
    <dbReference type="NCBI Taxonomy" id="27342"/>
    <lineage>
        <taxon>Eukaryota</taxon>
        <taxon>Fungi</taxon>
        <taxon>Dikarya</taxon>
        <taxon>Basidiomycota</taxon>
        <taxon>Agaricomycotina</taxon>
        <taxon>Agaricomycetes</taxon>
        <taxon>Hymenochaetales</taxon>
        <taxon>Schizoporaceae</taxon>
        <taxon>Schizopora</taxon>
    </lineage>
</organism>
<protein>
    <submittedName>
        <fullName evidence="2">Uncharacterized protein</fullName>
    </submittedName>
</protein>
<evidence type="ECO:0000313" key="3">
    <source>
        <dbReference type="Proteomes" id="UP000053477"/>
    </source>
</evidence>
<dbReference type="AlphaFoldDB" id="A0A0H2RJU7"/>
<gene>
    <name evidence="2" type="ORF">SCHPADRAFT_929347</name>
</gene>
<accession>A0A0H2RJU7</accession>
<dbReference type="OrthoDB" id="4757738at2759"/>
<reference evidence="2 3" key="1">
    <citation type="submission" date="2015-04" db="EMBL/GenBank/DDBJ databases">
        <title>Complete genome sequence of Schizopora paradoxa KUC8140, a cosmopolitan wood degrader in East Asia.</title>
        <authorList>
            <consortium name="DOE Joint Genome Institute"/>
            <person name="Min B."/>
            <person name="Park H."/>
            <person name="Jang Y."/>
            <person name="Kim J.-J."/>
            <person name="Kim K.H."/>
            <person name="Pangilinan J."/>
            <person name="Lipzen A."/>
            <person name="Riley R."/>
            <person name="Grigoriev I.V."/>
            <person name="Spatafora J.W."/>
            <person name="Choi I.-G."/>
        </authorList>
    </citation>
    <scope>NUCLEOTIDE SEQUENCE [LARGE SCALE GENOMIC DNA]</scope>
    <source>
        <strain evidence="2 3">KUC8140</strain>
    </source>
</reference>
<keyword evidence="3" id="KW-1185">Reference proteome</keyword>
<feature type="region of interest" description="Disordered" evidence="1">
    <location>
        <begin position="189"/>
        <end position="211"/>
    </location>
</feature>
<dbReference type="InParanoid" id="A0A0H2RJU7"/>
<name>A0A0H2RJU7_9AGAM</name>
<proteinExistence type="predicted"/>